<dbReference type="SUPFAM" id="SSF53822">
    <property type="entry name" value="Periplasmic binding protein-like I"/>
    <property type="match status" value="1"/>
</dbReference>
<dbReference type="RefSeq" id="WP_013684588.1">
    <property type="nucleotide sequence ID" value="NC_015320.1"/>
</dbReference>
<dbReference type="InterPro" id="IPR051010">
    <property type="entry name" value="BCAA_transport"/>
</dbReference>
<keyword evidence="3" id="KW-0675">Receptor</keyword>
<dbReference type="PROSITE" id="PS51257">
    <property type="entry name" value="PROKAR_LIPOPROTEIN"/>
    <property type="match status" value="1"/>
</dbReference>
<dbReference type="PANTHER" id="PTHR30483:SF6">
    <property type="entry name" value="PERIPLASMIC BINDING PROTEIN OF ABC TRANSPORTER FOR NATURAL AMINO ACIDS"/>
    <property type="match status" value="1"/>
</dbReference>
<organism evidence="3 4">
    <name type="scientific">Archaeoglobus veneficus (strain DSM 11195 / SNP6)</name>
    <dbReference type="NCBI Taxonomy" id="693661"/>
    <lineage>
        <taxon>Archaea</taxon>
        <taxon>Methanobacteriati</taxon>
        <taxon>Methanobacteriota</taxon>
        <taxon>Archaeoglobi</taxon>
        <taxon>Archaeoglobales</taxon>
        <taxon>Archaeoglobaceae</taxon>
        <taxon>Archaeoglobus</taxon>
    </lineage>
</organism>
<evidence type="ECO:0000313" key="4">
    <source>
        <dbReference type="Proteomes" id="UP000008136"/>
    </source>
</evidence>
<dbReference type="InterPro" id="IPR028081">
    <property type="entry name" value="Leu-bd"/>
</dbReference>
<dbReference type="PANTHER" id="PTHR30483">
    <property type="entry name" value="LEUCINE-SPECIFIC-BINDING PROTEIN"/>
    <property type="match status" value="1"/>
</dbReference>
<keyword evidence="1" id="KW-0732">Signal</keyword>
<dbReference type="Proteomes" id="UP000008136">
    <property type="component" value="Chromosome"/>
</dbReference>
<dbReference type="eggNOG" id="arCOG01020">
    <property type="taxonomic scope" value="Archaea"/>
</dbReference>
<evidence type="ECO:0000256" key="1">
    <source>
        <dbReference type="ARBA" id="ARBA00022729"/>
    </source>
</evidence>
<evidence type="ECO:0000313" key="3">
    <source>
        <dbReference type="EMBL" id="AEA47934.1"/>
    </source>
</evidence>
<protein>
    <submittedName>
        <fullName evidence="3">Extracellular ligand-binding receptor</fullName>
    </submittedName>
</protein>
<dbReference type="Gene3D" id="3.40.50.2300">
    <property type="match status" value="2"/>
</dbReference>
<dbReference type="InterPro" id="IPR028082">
    <property type="entry name" value="Peripla_BP_I"/>
</dbReference>
<dbReference type="AlphaFoldDB" id="F2KRS0"/>
<dbReference type="OrthoDB" id="200499at2157"/>
<name>F2KRS0_ARCVS</name>
<dbReference type="STRING" id="693661.Arcve_1941"/>
<gene>
    <name evidence="3" type="ordered locus">Arcve_1941</name>
</gene>
<dbReference type="GeneID" id="10395073"/>
<feature type="domain" description="Leucine-binding protein" evidence="2">
    <location>
        <begin position="40"/>
        <end position="381"/>
    </location>
</feature>
<keyword evidence="4" id="KW-1185">Reference proteome</keyword>
<evidence type="ECO:0000259" key="2">
    <source>
        <dbReference type="Pfam" id="PF13458"/>
    </source>
</evidence>
<reference evidence="3 4" key="1">
    <citation type="submission" date="2011-03" db="EMBL/GenBank/DDBJ databases">
        <title>The complete genome of Archaeoglobus veneficus SNP6.</title>
        <authorList>
            <consortium name="US DOE Joint Genome Institute (JGI-PGF)"/>
            <person name="Lucas S."/>
            <person name="Copeland A."/>
            <person name="Lapidus A."/>
            <person name="Bruce D."/>
            <person name="Goodwin L."/>
            <person name="Pitluck S."/>
            <person name="Kyrpides N."/>
            <person name="Mavromatis K."/>
            <person name="Pagani I."/>
            <person name="Ivanova N."/>
            <person name="Mikhailova N."/>
            <person name="Lu M."/>
            <person name="Detter J.C."/>
            <person name="Tapia R."/>
            <person name="Han C."/>
            <person name="Land M."/>
            <person name="Hauser L."/>
            <person name="Markowitz V."/>
            <person name="Cheng J.-F."/>
            <person name="Hugenholtz P."/>
            <person name="Woyke T."/>
            <person name="Wu D."/>
            <person name="Spring S."/>
            <person name="Brambilla E."/>
            <person name="Klenk H.-P."/>
            <person name="Eisen J.A."/>
        </authorList>
    </citation>
    <scope>NUCLEOTIDE SEQUENCE [LARGE SCALE GENOMIC DNA]</scope>
    <source>
        <strain>SNP6</strain>
    </source>
</reference>
<dbReference type="Pfam" id="PF13458">
    <property type="entry name" value="Peripla_BP_6"/>
    <property type="match status" value="1"/>
</dbReference>
<dbReference type="EMBL" id="CP002588">
    <property type="protein sequence ID" value="AEA47934.1"/>
    <property type="molecule type" value="Genomic_DNA"/>
</dbReference>
<proteinExistence type="predicted"/>
<dbReference type="KEGG" id="ave:Arcve_1941"/>
<sequence>MRALIVLLLCAVLLLGCAGQEEAKEKTTEGAEQAAGKEVVKIGIIGPMDTKYGIAMERAARIAAEEINAEGGILGKKVEVITADTKFNPDTATSEFRRLASECDVVIGGFSSGVALSMLEVMAETKTLWLGDASSPRLTDKVAEDYEHYKYFFRPLVTNASTFPLDMADMLDFLNSKGMNIKKVAIIRDDALWTDDVMAVLKPLLEEKGYEIVMDAKVQKGTEDFTTLLLEAQEKADVIMPIIAHVKGVALVKQWAEMGMKIPIAGHDLSAIDPDFWDATEGKCYGEIYTADGGGVPTPLNEKMEHFLNAYKEKYGKLPEAYSAYGVYDAVYIYKAAVEKAAQAGESDPFNADTLIPYLESFNAENPFKGIRGNVAFTSNHDLTWGDGFVRNYICQWQDGKQVVVYPENIATGELITPWAE</sequence>
<dbReference type="CDD" id="cd06345">
    <property type="entry name" value="PBP1_ABC_ligand_binding-like"/>
    <property type="match status" value="1"/>
</dbReference>
<dbReference type="HOGENOM" id="CLU_027128_4_2_2"/>
<accession>F2KRS0</accession>